<feature type="compositionally biased region" description="Basic and acidic residues" evidence="1">
    <location>
        <begin position="43"/>
        <end position="59"/>
    </location>
</feature>
<evidence type="ECO:0000256" key="1">
    <source>
        <dbReference type="SAM" id="MobiDB-lite"/>
    </source>
</evidence>
<feature type="compositionally biased region" description="Basic and acidic residues" evidence="1">
    <location>
        <begin position="17"/>
        <end position="33"/>
    </location>
</feature>
<evidence type="ECO:0000313" key="2">
    <source>
        <dbReference type="EMBL" id="KAK9105570.1"/>
    </source>
</evidence>
<keyword evidence="3" id="KW-1185">Reference proteome</keyword>
<dbReference type="EMBL" id="JBBNAG010000009">
    <property type="protein sequence ID" value="KAK9105570.1"/>
    <property type="molecule type" value="Genomic_DNA"/>
</dbReference>
<protein>
    <submittedName>
        <fullName evidence="2">Uncharacterized protein</fullName>
    </submittedName>
</protein>
<gene>
    <name evidence="2" type="ORF">Scep_022414</name>
</gene>
<organism evidence="2 3">
    <name type="scientific">Stephania cephalantha</name>
    <dbReference type="NCBI Taxonomy" id="152367"/>
    <lineage>
        <taxon>Eukaryota</taxon>
        <taxon>Viridiplantae</taxon>
        <taxon>Streptophyta</taxon>
        <taxon>Embryophyta</taxon>
        <taxon>Tracheophyta</taxon>
        <taxon>Spermatophyta</taxon>
        <taxon>Magnoliopsida</taxon>
        <taxon>Ranunculales</taxon>
        <taxon>Menispermaceae</taxon>
        <taxon>Menispermoideae</taxon>
        <taxon>Cissampelideae</taxon>
        <taxon>Stephania</taxon>
    </lineage>
</organism>
<dbReference type="Proteomes" id="UP001419268">
    <property type="component" value="Unassembled WGS sequence"/>
</dbReference>
<sequence length="59" mass="6256">MREETAVTAAVSGERTGGSERREESAVRGERSRRGVTGVRSGGSEREVTAGVRGDYRSG</sequence>
<reference evidence="2 3" key="1">
    <citation type="submission" date="2024-01" db="EMBL/GenBank/DDBJ databases">
        <title>Genome assemblies of Stephania.</title>
        <authorList>
            <person name="Yang L."/>
        </authorList>
    </citation>
    <scope>NUCLEOTIDE SEQUENCE [LARGE SCALE GENOMIC DNA]</scope>
    <source>
        <strain evidence="2">JXDWG</strain>
        <tissue evidence="2">Leaf</tissue>
    </source>
</reference>
<comment type="caution">
    <text evidence="2">The sequence shown here is derived from an EMBL/GenBank/DDBJ whole genome shotgun (WGS) entry which is preliminary data.</text>
</comment>
<evidence type="ECO:0000313" key="3">
    <source>
        <dbReference type="Proteomes" id="UP001419268"/>
    </source>
</evidence>
<accession>A0AAP0I285</accession>
<name>A0AAP0I285_9MAGN</name>
<dbReference type="AlphaFoldDB" id="A0AAP0I285"/>
<proteinExistence type="predicted"/>
<feature type="region of interest" description="Disordered" evidence="1">
    <location>
        <begin position="1"/>
        <end position="59"/>
    </location>
</feature>